<evidence type="ECO:0000256" key="5">
    <source>
        <dbReference type="ARBA" id="ARBA00023136"/>
    </source>
</evidence>
<evidence type="ECO:0000259" key="8">
    <source>
        <dbReference type="Pfam" id="PF01529"/>
    </source>
</evidence>
<dbReference type="EC" id="2.3.1.225" evidence="7"/>
<dbReference type="GO" id="GO:0019706">
    <property type="term" value="F:protein-cysteine S-palmitoyltransferase activity"/>
    <property type="evidence" value="ECO:0007669"/>
    <property type="project" value="UniProtKB-EC"/>
</dbReference>
<dbReference type="InterPro" id="IPR001594">
    <property type="entry name" value="Palmitoyltrfase_DHHC"/>
</dbReference>
<comment type="similarity">
    <text evidence="7">Belongs to the DHHC palmitoyltransferase family.</text>
</comment>
<dbReference type="InterPro" id="IPR039859">
    <property type="entry name" value="PFA4/ZDH16/20/ERF2-like"/>
</dbReference>
<sequence>MMSFPPPRRCGPCFRLPKTWQDAVGQAVFVFGGVVLLWYELGHILSSYYLHLNGNGRLTSEEESEVMIQYVVAIYFAINIYGNYYKIVTTDTSKDRYMFMSSSLMPEGWRYCAECDLNLPPRSHHCKVCNVCILKRDHHCWFTGCCIGYFNHRYYIAMVTHIVAAALYCNIYNLEFVVTVKGHLSLWKFLSYLGPHFGLIFGYYGFYTFFITTMTTVGSVLFLIFTWLLYIQMEQLWYGQTKHERKKRIKKYNLGFLHTMRECLGTCWYLVFLFPWLPSPLPGSGTSFKLKSD</sequence>
<feature type="transmembrane region" description="Helical" evidence="7">
    <location>
        <begin position="252"/>
        <end position="277"/>
    </location>
</feature>
<evidence type="ECO:0000256" key="3">
    <source>
        <dbReference type="ARBA" id="ARBA00022692"/>
    </source>
</evidence>
<keyword evidence="4 7" id="KW-1133">Transmembrane helix</keyword>
<comment type="domain">
    <text evidence="7">The DHHC domain is required for palmitoyltransferase activity.</text>
</comment>
<keyword evidence="6 7" id="KW-0012">Acyltransferase</keyword>
<dbReference type="GO" id="GO:0016020">
    <property type="term" value="C:membrane"/>
    <property type="evidence" value="ECO:0007669"/>
    <property type="project" value="UniProtKB-SubCell"/>
</dbReference>
<dbReference type="PANTHER" id="PTHR12246">
    <property type="entry name" value="PALMITOYLTRANSFERASE ZDHHC16"/>
    <property type="match status" value="1"/>
</dbReference>
<evidence type="ECO:0000256" key="7">
    <source>
        <dbReference type="RuleBase" id="RU079119"/>
    </source>
</evidence>
<protein>
    <recommendedName>
        <fullName evidence="7">Palmitoyltransferase</fullName>
        <ecNumber evidence="7">2.3.1.225</ecNumber>
    </recommendedName>
</protein>
<evidence type="ECO:0000256" key="4">
    <source>
        <dbReference type="ARBA" id="ARBA00022989"/>
    </source>
</evidence>
<feature type="transmembrane region" description="Helical" evidence="7">
    <location>
        <begin position="210"/>
        <end position="231"/>
    </location>
</feature>
<feature type="transmembrane region" description="Helical" evidence="7">
    <location>
        <begin position="154"/>
        <end position="174"/>
    </location>
</feature>
<comment type="subcellular location">
    <subcellularLocation>
        <location evidence="1">Membrane</location>
        <topology evidence="1">Multi-pass membrane protein</topology>
    </subcellularLocation>
</comment>
<dbReference type="EMBL" id="JAIWYP010000007">
    <property type="protein sequence ID" value="KAH3797881.1"/>
    <property type="molecule type" value="Genomic_DNA"/>
</dbReference>
<feature type="domain" description="Palmitoyltransferase DHHC" evidence="8">
    <location>
        <begin position="108"/>
        <end position="247"/>
    </location>
</feature>
<comment type="caution">
    <text evidence="9">The sequence shown here is derived from an EMBL/GenBank/DDBJ whole genome shotgun (WGS) entry which is preliminary data.</text>
</comment>
<keyword evidence="10" id="KW-1185">Reference proteome</keyword>
<dbReference type="AlphaFoldDB" id="A0A9D4FH69"/>
<evidence type="ECO:0000313" key="10">
    <source>
        <dbReference type="Proteomes" id="UP000828390"/>
    </source>
</evidence>
<gene>
    <name evidence="9" type="ORF">DPMN_151470</name>
</gene>
<dbReference type="Pfam" id="PF01529">
    <property type="entry name" value="DHHC"/>
    <property type="match status" value="1"/>
</dbReference>
<evidence type="ECO:0000313" key="9">
    <source>
        <dbReference type="EMBL" id="KAH3797881.1"/>
    </source>
</evidence>
<dbReference type="Proteomes" id="UP000828390">
    <property type="component" value="Unassembled WGS sequence"/>
</dbReference>
<organism evidence="9 10">
    <name type="scientific">Dreissena polymorpha</name>
    <name type="common">Zebra mussel</name>
    <name type="synonym">Mytilus polymorpha</name>
    <dbReference type="NCBI Taxonomy" id="45954"/>
    <lineage>
        <taxon>Eukaryota</taxon>
        <taxon>Metazoa</taxon>
        <taxon>Spiralia</taxon>
        <taxon>Lophotrochozoa</taxon>
        <taxon>Mollusca</taxon>
        <taxon>Bivalvia</taxon>
        <taxon>Autobranchia</taxon>
        <taxon>Heteroconchia</taxon>
        <taxon>Euheterodonta</taxon>
        <taxon>Imparidentia</taxon>
        <taxon>Neoheterodontei</taxon>
        <taxon>Myida</taxon>
        <taxon>Dreissenoidea</taxon>
        <taxon>Dreissenidae</taxon>
        <taxon>Dreissena</taxon>
    </lineage>
</organism>
<comment type="catalytic activity">
    <reaction evidence="7">
        <text>L-cysteinyl-[protein] + hexadecanoyl-CoA = S-hexadecanoyl-L-cysteinyl-[protein] + CoA</text>
        <dbReference type="Rhea" id="RHEA:36683"/>
        <dbReference type="Rhea" id="RHEA-COMP:10131"/>
        <dbReference type="Rhea" id="RHEA-COMP:11032"/>
        <dbReference type="ChEBI" id="CHEBI:29950"/>
        <dbReference type="ChEBI" id="CHEBI:57287"/>
        <dbReference type="ChEBI" id="CHEBI:57379"/>
        <dbReference type="ChEBI" id="CHEBI:74151"/>
        <dbReference type="EC" id="2.3.1.225"/>
    </reaction>
</comment>
<evidence type="ECO:0000256" key="2">
    <source>
        <dbReference type="ARBA" id="ARBA00022679"/>
    </source>
</evidence>
<name>A0A9D4FH69_DREPO</name>
<evidence type="ECO:0000256" key="6">
    <source>
        <dbReference type="ARBA" id="ARBA00023315"/>
    </source>
</evidence>
<reference evidence="9" key="1">
    <citation type="journal article" date="2019" name="bioRxiv">
        <title>The Genome of the Zebra Mussel, Dreissena polymorpha: A Resource for Invasive Species Research.</title>
        <authorList>
            <person name="McCartney M.A."/>
            <person name="Auch B."/>
            <person name="Kono T."/>
            <person name="Mallez S."/>
            <person name="Zhang Y."/>
            <person name="Obille A."/>
            <person name="Becker A."/>
            <person name="Abrahante J.E."/>
            <person name="Garbe J."/>
            <person name="Badalamenti J.P."/>
            <person name="Herman A."/>
            <person name="Mangelson H."/>
            <person name="Liachko I."/>
            <person name="Sullivan S."/>
            <person name="Sone E.D."/>
            <person name="Koren S."/>
            <person name="Silverstein K.A.T."/>
            <person name="Beckman K.B."/>
            <person name="Gohl D.M."/>
        </authorList>
    </citation>
    <scope>NUCLEOTIDE SEQUENCE</scope>
    <source>
        <strain evidence="9">Duluth1</strain>
        <tissue evidence="9">Whole animal</tissue>
    </source>
</reference>
<reference evidence="9" key="2">
    <citation type="submission" date="2020-11" db="EMBL/GenBank/DDBJ databases">
        <authorList>
            <person name="McCartney M.A."/>
            <person name="Auch B."/>
            <person name="Kono T."/>
            <person name="Mallez S."/>
            <person name="Becker A."/>
            <person name="Gohl D.M."/>
            <person name="Silverstein K.A.T."/>
            <person name="Koren S."/>
            <person name="Bechman K.B."/>
            <person name="Herman A."/>
            <person name="Abrahante J.E."/>
            <person name="Garbe J."/>
        </authorList>
    </citation>
    <scope>NUCLEOTIDE SEQUENCE</scope>
    <source>
        <strain evidence="9">Duluth1</strain>
        <tissue evidence="9">Whole animal</tissue>
    </source>
</reference>
<feature type="transmembrane region" description="Helical" evidence="7">
    <location>
        <begin position="24"/>
        <end position="45"/>
    </location>
</feature>
<keyword evidence="2 7" id="KW-0808">Transferase</keyword>
<dbReference type="PROSITE" id="PS50216">
    <property type="entry name" value="DHHC"/>
    <property type="match status" value="1"/>
</dbReference>
<accession>A0A9D4FH69</accession>
<feature type="transmembrane region" description="Helical" evidence="7">
    <location>
        <begin position="66"/>
        <end position="84"/>
    </location>
</feature>
<evidence type="ECO:0000256" key="1">
    <source>
        <dbReference type="ARBA" id="ARBA00004141"/>
    </source>
</evidence>
<proteinExistence type="inferred from homology"/>
<keyword evidence="5 7" id="KW-0472">Membrane</keyword>
<keyword evidence="3 7" id="KW-0812">Transmembrane</keyword>